<dbReference type="STRING" id="670154.SAMN04488002_0366"/>
<dbReference type="Gene3D" id="3.40.50.720">
    <property type="entry name" value="NAD(P)-binding Rossmann-like Domain"/>
    <property type="match status" value="1"/>
</dbReference>
<dbReference type="PANTHER" id="PTHR43000">
    <property type="entry name" value="DTDP-D-GLUCOSE 4,6-DEHYDRATASE-RELATED"/>
    <property type="match status" value="1"/>
</dbReference>
<dbReference type="RefSeq" id="WP_090211735.1">
    <property type="nucleotide sequence ID" value="NZ_FOYO01000001.1"/>
</dbReference>
<sequence length="286" mass="30691">MKVIVAGVNGFIGRAMARYLQEVENAEVLGLVRDLNEAPATDGIRLVSKLEAADCMINLAGSGGIPESFTDPVAAFQSTCTLTAALLGQAIDLNIPKFVLASTCAVYPTGPNPSSEDGPFDLNSPYAQAKFAAETYLRSAFEITGIDAKSVRLANVYGPFQTRQMIQELAERAQSGDGPVSIRSSGAERRDFLHVDDCAAGLWTLCQNGDAGGIYNLGSGEPRRIYDVAQQICSHFGKSLEAKEPDVQYEGQHDAFPDVTKARHLGVYPRVSFDAGLKATLERLVK</sequence>
<reference evidence="5" key="1">
    <citation type="submission" date="2016-10" db="EMBL/GenBank/DDBJ databases">
        <authorList>
            <person name="Varghese N."/>
            <person name="Submissions S."/>
        </authorList>
    </citation>
    <scope>NUCLEOTIDE SEQUENCE [LARGE SCALE GENOMIC DNA]</scope>
    <source>
        <strain evidence="5">DSM 26921</strain>
    </source>
</reference>
<comment type="pathway">
    <text evidence="1">Bacterial outer membrane biogenesis; LPS O-antigen biosynthesis.</text>
</comment>
<dbReference type="SUPFAM" id="SSF51735">
    <property type="entry name" value="NAD(P)-binding Rossmann-fold domains"/>
    <property type="match status" value="1"/>
</dbReference>
<dbReference type="AlphaFoldDB" id="A0A1I6FUZ0"/>
<comment type="similarity">
    <text evidence="2">Belongs to the NAD(P)-dependent epimerase/dehydratase family.</text>
</comment>
<dbReference type="OrthoDB" id="9801785at2"/>
<dbReference type="InterPro" id="IPR001509">
    <property type="entry name" value="Epimerase_deHydtase"/>
</dbReference>
<evidence type="ECO:0000313" key="5">
    <source>
        <dbReference type="Proteomes" id="UP000199658"/>
    </source>
</evidence>
<dbReference type="CDD" id="cd08946">
    <property type="entry name" value="SDR_e"/>
    <property type="match status" value="1"/>
</dbReference>
<dbReference type="InterPro" id="IPR036291">
    <property type="entry name" value="NAD(P)-bd_dom_sf"/>
</dbReference>
<evidence type="ECO:0000259" key="3">
    <source>
        <dbReference type="Pfam" id="PF01370"/>
    </source>
</evidence>
<proteinExistence type="inferred from homology"/>
<name>A0A1I6FUZ0_9RHOB</name>
<evidence type="ECO:0000256" key="1">
    <source>
        <dbReference type="ARBA" id="ARBA00005125"/>
    </source>
</evidence>
<accession>A0A1I6FUZ0</accession>
<evidence type="ECO:0000313" key="4">
    <source>
        <dbReference type="EMBL" id="SFR33706.1"/>
    </source>
</evidence>
<dbReference type="Proteomes" id="UP000199658">
    <property type="component" value="Unassembled WGS sequence"/>
</dbReference>
<evidence type="ECO:0000256" key="2">
    <source>
        <dbReference type="ARBA" id="ARBA00007637"/>
    </source>
</evidence>
<feature type="domain" description="NAD-dependent epimerase/dehydratase" evidence="3">
    <location>
        <begin position="3"/>
        <end position="218"/>
    </location>
</feature>
<dbReference type="EMBL" id="FOYO01000001">
    <property type="protein sequence ID" value="SFR33706.1"/>
    <property type="molecule type" value="Genomic_DNA"/>
</dbReference>
<protein>
    <submittedName>
        <fullName evidence="4">dTDP-glucose 4,6-dehydratase</fullName>
    </submittedName>
</protein>
<gene>
    <name evidence="4" type="ORF">SAMN04488002_0366</name>
</gene>
<dbReference type="Pfam" id="PF01370">
    <property type="entry name" value="Epimerase"/>
    <property type="match status" value="1"/>
</dbReference>
<organism evidence="4 5">
    <name type="scientific">Litoreibacter janthinus</name>
    <dbReference type="NCBI Taxonomy" id="670154"/>
    <lineage>
        <taxon>Bacteria</taxon>
        <taxon>Pseudomonadati</taxon>
        <taxon>Pseudomonadota</taxon>
        <taxon>Alphaproteobacteria</taxon>
        <taxon>Rhodobacterales</taxon>
        <taxon>Roseobacteraceae</taxon>
        <taxon>Litoreibacter</taxon>
    </lineage>
</organism>
<keyword evidence="5" id="KW-1185">Reference proteome</keyword>